<feature type="transmembrane region" description="Helical" evidence="2">
    <location>
        <begin position="6"/>
        <end position="26"/>
    </location>
</feature>
<feature type="region of interest" description="Disordered" evidence="1">
    <location>
        <begin position="109"/>
        <end position="137"/>
    </location>
</feature>
<dbReference type="EMBL" id="JAYKXH010000019">
    <property type="protein sequence ID" value="KAK7134396.1"/>
    <property type="molecule type" value="Genomic_DNA"/>
</dbReference>
<keyword evidence="2" id="KW-0472">Membrane</keyword>
<reference evidence="3 4" key="1">
    <citation type="submission" date="2024-02" db="EMBL/GenBank/DDBJ databases">
        <title>Chromosome-level genome assembly of the Eurasian Minnow (Phoxinus phoxinus).</title>
        <authorList>
            <person name="Oriowo T.O."/>
            <person name="Martin S."/>
            <person name="Stange M."/>
            <person name="Chrysostomakis Y."/>
            <person name="Brown T."/>
            <person name="Winkler S."/>
            <person name="Kukowka S."/>
            <person name="Myers E.W."/>
            <person name="Bohne A."/>
        </authorList>
    </citation>
    <scope>NUCLEOTIDE SEQUENCE [LARGE SCALE GENOMIC DNA]</scope>
    <source>
        <strain evidence="3">ZFMK-TIS-60720</strain>
        <tissue evidence="3">Whole Organism</tissue>
    </source>
</reference>
<evidence type="ECO:0000313" key="4">
    <source>
        <dbReference type="Proteomes" id="UP001364617"/>
    </source>
</evidence>
<keyword evidence="4" id="KW-1185">Reference proteome</keyword>
<evidence type="ECO:0000313" key="3">
    <source>
        <dbReference type="EMBL" id="KAK7134396.1"/>
    </source>
</evidence>
<keyword evidence="2" id="KW-0812">Transmembrane</keyword>
<feature type="compositionally biased region" description="Polar residues" evidence="1">
    <location>
        <begin position="128"/>
        <end position="137"/>
    </location>
</feature>
<name>A0AAN9CF95_9TELE</name>
<feature type="region of interest" description="Disordered" evidence="1">
    <location>
        <begin position="56"/>
        <end position="79"/>
    </location>
</feature>
<dbReference type="AlphaFoldDB" id="A0AAN9CF95"/>
<sequence length="137" mass="15470">MAEYIYYYLQTLLTPLLALTVCLCLLRYCCRFCWKVPDTDLDLDLSDSDHVYVIPNPIHTREEGDGRDETDSCEDSEYTPPPYELVCPPPTYAEASFKCNVSDVGVSPDPEMEASYVPPPPYSPPLNMPSQSPSHQQ</sequence>
<dbReference type="Proteomes" id="UP001364617">
    <property type="component" value="Unassembled WGS sequence"/>
</dbReference>
<comment type="caution">
    <text evidence="3">The sequence shown here is derived from an EMBL/GenBank/DDBJ whole genome shotgun (WGS) entry which is preliminary data.</text>
</comment>
<gene>
    <name evidence="3" type="ORF">R3I93_017721</name>
</gene>
<organism evidence="3 4">
    <name type="scientific">Phoxinus phoxinus</name>
    <name type="common">Eurasian minnow</name>
    <dbReference type="NCBI Taxonomy" id="58324"/>
    <lineage>
        <taxon>Eukaryota</taxon>
        <taxon>Metazoa</taxon>
        <taxon>Chordata</taxon>
        <taxon>Craniata</taxon>
        <taxon>Vertebrata</taxon>
        <taxon>Euteleostomi</taxon>
        <taxon>Actinopterygii</taxon>
        <taxon>Neopterygii</taxon>
        <taxon>Teleostei</taxon>
        <taxon>Ostariophysi</taxon>
        <taxon>Cypriniformes</taxon>
        <taxon>Leuciscidae</taxon>
        <taxon>Phoxininae</taxon>
        <taxon>Phoxinus</taxon>
    </lineage>
</organism>
<protein>
    <submittedName>
        <fullName evidence="3">Uncharacterized protein</fullName>
    </submittedName>
</protein>
<proteinExistence type="predicted"/>
<feature type="compositionally biased region" description="Pro residues" evidence="1">
    <location>
        <begin position="117"/>
        <end position="127"/>
    </location>
</feature>
<keyword evidence="2" id="KW-1133">Transmembrane helix</keyword>
<accession>A0AAN9CF95</accession>
<evidence type="ECO:0000256" key="2">
    <source>
        <dbReference type="SAM" id="Phobius"/>
    </source>
</evidence>
<feature type="compositionally biased region" description="Basic and acidic residues" evidence="1">
    <location>
        <begin position="59"/>
        <end position="70"/>
    </location>
</feature>
<evidence type="ECO:0000256" key="1">
    <source>
        <dbReference type="SAM" id="MobiDB-lite"/>
    </source>
</evidence>